<keyword evidence="4 8" id="KW-0472">Membrane</keyword>
<accession>W5SY56</accession>
<dbReference type="SUPFAM" id="SSF74748">
    <property type="entry name" value="Variable surface antigen VlsE"/>
    <property type="match status" value="1"/>
</dbReference>
<keyword evidence="6 8" id="KW-0998">Cell outer membrane</keyword>
<geneLocation type="plasmid" evidence="9">
    <name>unnamed</name>
</geneLocation>
<dbReference type="Pfam" id="PF00921">
    <property type="entry name" value="Lipoprotein_2"/>
    <property type="match status" value="1"/>
</dbReference>
<dbReference type="GO" id="GO:0009279">
    <property type="term" value="C:cell outer membrane"/>
    <property type="evidence" value="ECO:0007669"/>
    <property type="project" value="UniProtKB-SubCell"/>
</dbReference>
<name>W5SY56_9SPIR</name>
<comment type="subcellular location">
    <subcellularLocation>
        <location evidence="2 8">Cell outer membrane</location>
        <topology evidence="2 8">Lipid-anchor</topology>
    </subcellularLocation>
</comment>
<gene>
    <name evidence="9" type="ORF">BCO_0127210</name>
</gene>
<evidence type="ECO:0000256" key="7">
    <source>
        <dbReference type="ARBA" id="ARBA00023288"/>
    </source>
</evidence>
<keyword evidence="7 8" id="KW-0449">Lipoprotein</keyword>
<dbReference type="AlphaFoldDB" id="W5SY56"/>
<evidence type="ECO:0000256" key="5">
    <source>
        <dbReference type="ARBA" id="ARBA00023139"/>
    </source>
</evidence>
<proteinExistence type="predicted"/>
<comment type="function">
    <text evidence="1 8">The Vlp and Vsp proteins are antigenically distinct proteins, only one vlp or vsp gene is transcriptionally active at any one time. Switching between these genes is a mechanism of host immune response evasion.</text>
</comment>
<reference evidence="9" key="1">
    <citation type="submission" date="2013-04" db="EMBL/GenBank/DDBJ databases">
        <title>Comparative Genomics of Relapsing Fever Spirochetes.</title>
        <authorList>
            <person name="Schwan T.G."/>
            <person name="Raffel S.J."/>
            <person name="Porcella S.F."/>
            <person name="Martens C.A."/>
            <person name="Bruno D.P."/>
            <person name="Ricklefs S.M."/>
            <person name="Barbian K.B."/>
        </authorList>
    </citation>
    <scope>NUCLEOTIDE SEQUENCE</scope>
    <source>
        <strain evidence="9">Co53</strain>
        <plasmid evidence="9">unnamed</plasmid>
    </source>
</reference>
<keyword evidence="5 8" id="KW-0564">Palmitate</keyword>
<sequence>MANGGKFANTINSTAKEDVAKVIKGAAVNAISKTLNTLTIAIRKTIDEGLKTVKEAMNIRPDDTSVVIESGNTQFASTK</sequence>
<evidence type="ECO:0000256" key="1">
    <source>
        <dbReference type="ARBA" id="ARBA00003932"/>
    </source>
</evidence>
<protein>
    <recommendedName>
        <fullName evidence="8">Variable large protein</fullName>
    </recommendedName>
</protein>
<dbReference type="HOGENOM" id="CLU_168085_1_1_12"/>
<dbReference type="InterPro" id="IPR000680">
    <property type="entry name" value="Borrelia_lipo"/>
</dbReference>
<dbReference type="EMBL" id="CP005762">
    <property type="protein sequence ID" value="AHH11633.1"/>
    <property type="molecule type" value="Genomic_DNA"/>
</dbReference>
<evidence type="ECO:0000256" key="4">
    <source>
        <dbReference type="ARBA" id="ARBA00023136"/>
    </source>
</evidence>
<keyword evidence="9" id="KW-0614">Plasmid</keyword>
<keyword evidence="3" id="KW-0732">Signal</keyword>
<evidence type="ECO:0000313" key="9">
    <source>
        <dbReference type="EMBL" id="AHH11633.1"/>
    </source>
</evidence>
<organism evidence="9">
    <name type="scientific">Borrelia coriaceae ATCC 43381</name>
    <dbReference type="NCBI Taxonomy" id="1408429"/>
    <lineage>
        <taxon>Bacteria</taxon>
        <taxon>Pseudomonadati</taxon>
        <taxon>Spirochaetota</taxon>
        <taxon>Spirochaetia</taxon>
        <taxon>Spirochaetales</taxon>
        <taxon>Borreliaceae</taxon>
        <taxon>Borrelia</taxon>
    </lineage>
</organism>
<evidence type="ECO:0000256" key="6">
    <source>
        <dbReference type="ARBA" id="ARBA00023237"/>
    </source>
</evidence>
<evidence type="ECO:0000256" key="3">
    <source>
        <dbReference type="ARBA" id="ARBA00022729"/>
    </source>
</evidence>
<evidence type="ECO:0000256" key="2">
    <source>
        <dbReference type="ARBA" id="ARBA00004459"/>
    </source>
</evidence>
<evidence type="ECO:0000256" key="8">
    <source>
        <dbReference type="RuleBase" id="RU363105"/>
    </source>
</evidence>